<proteinExistence type="inferred from homology"/>
<dbReference type="Proteomes" id="UP000017836">
    <property type="component" value="Unassembled WGS sequence"/>
</dbReference>
<evidence type="ECO:0000313" key="5">
    <source>
        <dbReference type="EMBL" id="ERN06302.1"/>
    </source>
</evidence>
<dbReference type="SUPFAM" id="SSF51735">
    <property type="entry name" value="NAD(P)-binding Rossmann-fold domains"/>
    <property type="match status" value="1"/>
</dbReference>
<dbReference type="PRINTS" id="PR00081">
    <property type="entry name" value="GDHRDH"/>
</dbReference>
<dbReference type="InterPro" id="IPR036291">
    <property type="entry name" value="NAD(P)-bd_dom_sf"/>
</dbReference>
<reference evidence="6" key="1">
    <citation type="journal article" date="2013" name="Science">
        <title>The Amborella genome and the evolution of flowering plants.</title>
        <authorList>
            <consortium name="Amborella Genome Project"/>
        </authorList>
    </citation>
    <scope>NUCLEOTIDE SEQUENCE [LARGE SCALE GENOMIC DNA]</scope>
</reference>
<dbReference type="EMBL" id="KI393908">
    <property type="protein sequence ID" value="ERN06302.1"/>
    <property type="molecule type" value="Genomic_DNA"/>
</dbReference>
<evidence type="ECO:0000313" key="6">
    <source>
        <dbReference type="Proteomes" id="UP000017836"/>
    </source>
</evidence>
<sequence length="348" mass="39065">MGVINNLLSLVLPPTAIVFLSLCYPTYATLKLFLYLISPILADDMRGKVVLITGASSGIGEHMAYQYAKRGARLVLIARREQSLQEVAEKARSLGSPDVIVVHADVTRVDECKRFIDETINHFGRLDHLVNNAGIVSLCMFEEVTDITKLEPVMDVNFWGSVYPTYYAIPHLRKVRGKIVANASAAGWLPTARMSIYNASKAAMINFFDTLRMEVGPEIGITIATPGWIESEMTRGKFLNKEGEMVVNEETREVQVGPMPIGYTQGCAEAIVKGACIGDRNVTEPFWFRVMFWYRLLVPEVMEWCYRLLYVTKPWGSRYPPSKKILYATGAEKVLYPTSIQSEETKSD</sequence>
<dbReference type="PANTHER" id="PTHR43391:SF89">
    <property type="entry name" value="11-BETA-HYDROXYSTEROID DEHYDROGENASE 1A-RELATED"/>
    <property type="match status" value="1"/>
</dbReference>
<evidence type="ECO:0000256" key="4">
    <source>
        <dbReference type="RuleBase" id="RU000363"/>
    </source>
</evidence>
<dbReference type="STRING" id="13333.W1P8V2"/>
<dbReference type="InterPro" id="IPR002347">
    <property type="entry name" value="SDR_fam"/>
</dbReference>
<evidence type="ECO:0000256" key="1">
    <source>
        <dbReference type="ARBA" id="ARBA00004606"/>
    </source>
</evidence>
<dbReference type="InterPro" id="IPR020904">
    <property type="entry name" value="Sc_DH/Rdtase_CS"/>
</dbReference>
<dbReference type="GO" id="GO:0016491">
    <property type="term" value="F:oxidoreductase activity"/>
    <property type="evidence" value="ECO:0000318"/>
    <property type="project" value="GO_Central"/>
</dbReference>
<keyword evidence="3" id="KW-0560">Oxidoreductase</keyword>
<accession>W1P8V2</accession>
<evidence type="ECO:0000256" key="2">
    <source>
        <dbReference type="ARBA" id="ARBA00006484"/>
    </source>
</evidence>
<evidence type="ECO:0000256" key="3">
    <source>
        <dbReference type="ARBA" id="ARBA00023002"/>
    </source>
</evidence>
<organism evidence="5 6">
    <name type="scientific">Amborella trichopoda</name>
    <dbReference type="NCBI Taxonomy" id="13333"/>
    <lineage>
        <taxon>Eukaryota</taxon>
        <taxon>Viridiplantae</taxon>
        <taxon>Streptophyta</taxon>
        <taxon>Embryophyta</taxon>
        <taxon>Tracheophyta</taxon>
        <taxon>Spermatophyta</taxon>
        <taxon>Magnoliopsida</taxon>
        <taxon>Amborellales</taxon>
        <taxon>Amborellaceae</taxon>
        <taxon>Amborella</taxon>
    </lineage>
</organism>
<dbReference type="HOGENOM" id="CLU_010194_2_1_1"/>
<comment type="subcellular location">
    <subcellularLocation>
        <location evidence="1">Membrane</location>
        <topology evidence="1">Single-pass type II membrane protein</topology>
    </subcellularLocation>
</comment>
<dbReference type="GO" id="GO:0005829">
    <property type="term" value="C:cytosol"/>
    <property type="evidence" value="ECO:0000318"/>
    <property type="project" value="GO_Central"/>
</dbReference>
<dbReference type="GO" id="GO:0016020">
    <property type="term" value="C:membrane"/>
    <property type="evidence" value="ECO:0007669"/>
    <property type="project" value="UniProtKB-SubCell"/>
</dbReference>
<dbReference type="AlphaFoldDB" id="W1P8V2"/>
<name>W1P8V2_AMBTC</name>
<dbReference type="Gene3D" id="3.40.50.720">
    <property type="entry name" value="NAD(P)-binding Rossmann-like Domain"/>
    <property type="match status" value="1"/>
</dbReference>
<dbReference type="Pfam" id="PF00106">
    <property type="entry name" value="adh_short"/>
    <property type="match status" value="1"/>
</dbReference>
<dbReference type="OrthoDB" id="47007at2759"/>
<comment type="similarity">
    <text evidence="2 4">Belongs to the short-chain dehydrogenases/reductases (SDR) family.</text>
</comment>
<dbReference type="OMA" id="FFSKMDH"/>
<dbReference type="eggNOG" id="KOG1205">
    <property type="taxonomic scope" value="Eukaryota"/>
</dbReference>
<dbReference type="KEGG" id="atr:18434494"/>
<keyword evidence="6" id="KW-1185">Reference proteome</keyword>
<dbReference type="Gramene" id="ERN06302">
    <property type="protein sequence ID" value="ERN06302"/>
    <property type="gene ID" value="AMTR_s00016p00227990"/>
</dbReference>
<dbReference type="PROSITE" id="PS00061">
    <property type="entry name" value="ADH_SHORT"/>
    <property type="match status" value="1"/>
</dbReference>
<gene>
    <name evidence="5" type="ORF">AMTR_s00016p00227990</name>
</gene>
<dbReference type="PANTHER" id="PTHR43391">
    <property type="entry name" value="RETINOL DEHYDROGENASE-RELATED"/>
    <property type="match status" value="1"/>
</dbReference>
<dbReference type="NCBIfam" id="NF004825">
    <property type="entry name" value="PRK06181.1"/>
    <property type="match status" value="1"/>
</dbReference>
<dbReference type="PRINTS" id="PR00080">
    <property type="entry name" value="SDRFAMILY"/>
</dbReference>
<protein>
    <submittedName>
        <fullName evidence="5">Uncharacterized protein</fullName>
    </submittedName>
</protein>